<accession>A0A392VYM1</accession>
<evidence type="ECO:0000313" key="2">
    <source>
        <dbReference type="EMBL" id="MCI93494.1"/>
    </source>
</evidence>
<protein>
    <submittedName>
        <fullName evidence="2">Uncharacterized protein</fullName>
    </submittedName>
</protein>
<dbReference type="Proteomes" id="UP000265520">
    <property type="component" value="Unassembled WGS sequence"/>
</dbReference>
<dbReference type="EMBL" id="LXQA011330717">
    <property type="protein sequence ID" value="MCI93494.1"/>
    <property type="molecule type" value="Genomic_DNA"/>
</dbReference>
<evidence type="ECO:0000256" key="1">
    <source>
        <dbReference type="SAM" id="MobiDB-lite"/>
    </source>
</evidence>
<dbReference type="AlphaFoldDB" id="A0A392VYM1"/>
<reference evidence="2 3" key="1">
    <citation type="journal article" date="2018" name="Front. Plant Sci.">
        <title>Red Clover (Trifolium pratense) and Zigzag Clover (T. medium) - A Picture of Genomic Similarities and Differences.</title>
        <authorList>
            <person name="Dluhosova J."/>
            <person name="Istvanek J."/>
            <person name="Nedelnik J."/>
            <person name="Repkova J."/>
        </authorList>
    </citation>
    <scope>NUCLEOTIDE SEQUENCE [LARGE SCALE GENOMIC DNA]</scope>
    <source>
        <strain evidence="3">cv. 10/8</strain>
        <tissue evidence="2">Leaf</tissue>
    </source>
</reference>
<proteinExistence type="predicted"/>
<keyword evidence="3" id="KW-1185">Reference proteome</keyword>
<comment type="caution">
    <text evidence="2">The sequence shown here is derived from an EMBL/GenBank/DDBJ whole genome shotgun (WGS) entry which is preliminary data.</text>
</comment>
<sequence>MKPNEEPESAAVRGIKEELGSVIDAETE</sequence>
<organism evidence="2 3">
    <name type="scientific">Trifolium medium</name>
    <dbReference type="NCBI Taxonomy" id="97028"/>
    <lineage>
        <taxon>Eukaryota</taxon>
        <taxon>Viridiplantae</taxon>
        <taxon>Streptophyta</taxon>
        <taxon>Embryophyta</taxon>
        <taxon>Tracheophyta</taxon>
        <taxon>Spermatophyta</taxon>
        <taxon>Magnoliopsida</taxon>
        <taxon>eudicotyledons</taxon>
        <taxon>Gunneridae</taxon>
        <taxon>Pentapetalae</taxon>
        <taxon>rosids</taxon>
        <taxon>fabids</taxon>
        <taxon>Fabales</taxon>
        <taxon>Fabaceae</taxon>
        <taxon>Papilionoideae</taxon>
        <taxon>50 kb inversion clade</taxon>
        <taxon>NPAAA clade</taxon>
        <taxon>Hologalegina</taxon>
        <taxon>IRL clade</taxon>
        <taxon>Trifolieae</taxon>
        <taxon>Trifolium</taxon>
    </lineage>
</organism>
<evidence type="ECO:0000313" key="3">
    <source>
        <dbReference type="Proteomes" id="UP000265520"/>
    </source>
</evidence>
<name>A0A392VYM1_9FABA</name>
<feature type="non-terminal residue" evidence="2">
    <location>
        <position position="28"/>
    </location>
</feature>
<feature type="region of interest" description="Disordered" evidence="1">
    <location>
        <begin position="1"/>
        <end position="28"/>
    </location>
</feature>